<evidence type="ECO:0000313" key="2">
    <source>
        <dbReference type="Proteomes" id="UP001060085"/>
    </source>
</evidence>
<dbReference type="EMBL" id="CM044701">
    <property type="protein sequence ID" value="KAI5680868.1"/>
    <property type="molecule type" value="Genomic_DNA"/>
</dbReference>
<keyword evidence="2" id="KW-1185">Reference proteome</keyword>
<reference evidence="2" key="1">
    <citation type="journal article" date="2023" name="Nat. Plants">
        <title>Single-cell RNA sequencing provides a high-resolution roadmap for understanding the multicellular compartmentation of specialized metabolism.</title>
        <authorList>
            <person name="Sun S."/>
            <person name="Shen X."/>
            <person name="Li Y."/>
            <person name="Li Y."/>
            <person name="Wang S."/>
            <person name="Li R."/>
            <person name="Zhang H."/>
            <person name="Shen G."/>
            <person name="Guo B."/>
            <person name="Wei J."/>
            <person name="Xu J."/>
            <person name="St-Pierre B."/>
            <person name="Chen S."/>
            <person name="Sun C."/>
        </authorList>
    </citation>
    <scope>NUCLEOTIDE SEQUENCE [LARGE SCALE GENOMIC DNA]</scope>
</reference>
<sequence length="198" mass="22926">MLSGLCIVENSESNERKKSEVKPEYTKQERTKKKRRNKISSKRPDPAKATTWEYFSARYLRLGFLSNKERRFFERKSFPKTSINQLRFNKKQNGGELRKIIFVRSPQSIEEGGKEGIAKFIELKNRAECVATETGMLLPSDDTLMSRMLRASIKAMSMFSAQIQKESQAKSYGTSSSLMPFISSSVVHDCFRERDKWE</sequence>
<protein>
    <submittedName>
        <fullName evidence="1">Uncharacterized protein</fullName>
    </submittedName>
</protein>
<accession>A0ACC0C7U7</accession>
<gene>
    <name evidence="1" type="ORF">M9H77_02095</name>
</gene>
<evidence type="ECO:0000313" key="1">
    <source>
        <dbReference type="EMBL" id="KAI5680868.1"/>
    </source>
</evidence>
<name>A0ACC0C7U7_CATRO</name>
<dbReference type="Proteomes" id="UP001060085">
    <property type="component" value="Linkage Group LG01"/>
</dbReference>
<proteinExistence type="predicted"/>
<comment type="caution">
    <text evidence="1">The sequence shown here is derived from an EMBL/GenBank/DDBJ whole genome shotgun (WGS) entry which is preliminary data.</text>
</comment>
<organism evidence="1 2">
    <name type="scientific">Catharanthus roseus</name>
    <name type="common">Madagascar periwinkle</name>
    <name type="synonym">Vinca rosea</name>
    <dbReference type="NCBI Taxonomy" id="4058"/>
    <lineage>
        <taxon>Eukaryota</taxon>
        <taxon>Viridiplantae</taxon>
        <taxon>Streptophyta</taxon>
        <taxon>Embryophyta</taxon>
        <taxon>Tracheophyta</taxon>
        <taxon>Spermatophyta</taxon>
        <taxon>Magnoliopsida</taxon>
        <taxon>eudicotyledons</taxon>
        <taxon>Gunneridae</taxon>
        <taxon>Pentapetalae</taxon>
        <taxon>asterids</taxon>
        <taxon>lamiids</taxon>
        <taxon>Gentianales</taxon>
        <taxon>Apocynaceae</taxon>
        <taxon>Rauvolfioideae</taxon>
        <taxon>Vinceae</taxon>
        <taxon>Catharanthinae</taxon>
        <taxon>Catharanthus</taxon>
    </lineage>
</organism>